<dbReference type="Gene3D" id="1.20.1250.20">
    <property type="entry name" value="MFS general substrate transporter like domains"/>
    <property type="match status" value="1"/>
</dbReference>
<organism evidence="10 11">
    <name type="scientific">Cotesia congregata</name>
    <name type="common">Parasitoid wasp</name>
    <name type="synonym">Apanteles congregatus</name>
    <dbReference type="NCBI Taxonomy" id="51543"/>
    <lineage>
        <taxon>Eukaryota</taxon>
        <taxon>Metazoa</taxon>
        <taxon>Ecdysozoa</taxon>
        <taxon>Arthropoda</taxon>
        <taxon>Hexapoda</taxon>
        <taxon>Insecta</taxon>
        <taxon>Pterygota</taxon>
        <taxon>Neoptera</taxon>
        <taxon>Endopterygota</taxon>
        <taxon>Hymenoptera</taxon>
        <taxon>Apocrita</taxon>
        <taxon>Ichneumonoidea</taxon>
        <taxon>Braconidae</taxon>
        <taxon>Microgastrinae</taxon>
        <taxon>Cotesia</taxon>
    </lineage>
</organism>
<keyword evidence="11" id="KW-1185">Reference proteome</keyword>
<dbReference type="InterPro" id="IPR005829">
    <property type="entry name" value="Sugar_transporter_CS"/>
</dbReference>
<dbReference type="PROSITE" id="PS00217">
    <property type="entry name" value="SUGAR_TRANSPORT_2"/>
    <property type="match status" value="1"/>
</dbReference>
<keyword evidence="2" id="KW-0813">Transport</keyword>
<proteinExistence type="predicted"/>
<evidence type="ECO:0000256" key="8">
    <source>
        <dbReference type="SAM" id="Phobius"/>
    </source>
</evidence>
<evidence type="ECO:0000313" key="10">
    <source>
        <dbReference type="EMBL" id="CAG5107501.1"/>
    </source>
</evidence>
<feature type="domain" description="Major facilitator superfamily (MFS) profile" evidence="9">
    <location>
        <begin position="19"/>
        <end position="445"/>
    </location>
</feature>
<feature type="transmembrane region" description="Helical" evidence="8">
    <location>
        <begin position="320"/>
        <end position="342"/>
    </location>
</feature>
<keyword evidence="4" id="KW-0762">Sugar transport</keyword>
<dbReference type="SUPFAM" id="SSF103473">
    <property type="entry name" value="MFS general substrate transporter"/>
    <property type="match status" value="1"/>
</dbReference>
<evidence type="ECO:0000256" key="1">
    <source>
        <dbReference type="ARBA" id="ARBA00004651"/>
    </source>
</evidence>
<keyword evidence="7 8" id="KW-0472">Membrane</keyword>
<keyword evidence="5 8" id="KW-0812">Transmembrane</keyword>
<feature type="transmembrane region" description="Helical" evidence="8">
    <location>
        <begin position="146"/>
        <end position="164"/>
    </location>
</feature>
<dbReference type="PROSITE" id="PS50850">
    <property type="entry name" value="MFS"/>
    <property type="match status" value="1"/>
</dbReference>
<comment type="caution">
    <text evidence="10">The sequence shown here is derived from an EMBL/GenBank/DDBJ whole genome shotgun (WGS) entry which is preliminary data.</text>
</comment>
<accession>A0A8J2HPZ6</accession>
<dbReference type="OrthoDB" id="6133115at2759"/>
<reference evidence="10" key="1">
    <citation type="submission" date="2021-04" db="EMBL/GenBank/DDBJ databases">
        <authorList>
            <person name="Chebbi M.A.C M."/>
        </authorList>
    </citation>
    <scope>NUCLEOTIDE SEQUENCE</scope>
</reference>
<evidence type="ECO:0000256" key="3">
    <source>
        <dbReference type="ARBA" id="ARBA00022475"/>
    </source>
</evidence>
<name>A0A8J2HPZ6_COTCN</name>
<dbReference type="GO" id="GO:0022857">
    <property type="term" value="F:transmembrane transporter activity"/>
    <property type="evidence" value="ECO:0007669"/>
    <property type="project" value="InterPro"/>
</dbReference>
<evidence type="ECO:0000256" key="4">
    <source>
        <dbReference type="ARBA" id="ARBA00022597"/>
    </source>
</evidence>
<feature type="transmembrane region" description="Helical" evidence="8">
    <location>
        <begin position="354"/>
        <end position="375"/>
    </location>
</feature>
<dbReference type="InterPro" id="IPR050549">
    <property type="entry name" value="MFS_Trehalose_Transporter"/>
</dbReference>
<feature type="transmembrane region" description="Helical" evidence="8">
    <location>
        <begin position="292"/>
        <end position="313"/>
    </location>
</feature>
<evidence type="ECO:0000256" key="7">
    <source>
        <dbReference type="ARBA" id="ARBA00023136"/>
    </source>
</evidence>
<keyword evidence="3" id="KW-1003">Cell membrane</keyword>
<feature type="transmembrane region" description="Helical" evidence="8">
    <location>
        <begin position="89"/>
        <end position="107"/>
    </location>
</feature>
<evidence type="ECO:0000256" key="6">
    <source>
        <dbReference type="ARBA" id="ARBA00022989"/>
    </source>
</evidence>
<dbReference type="AlphaFoldDB" id="A0A8J2HPZ6"/>
<comment type="subcellular location">
    <subcellularLocation>
        <location evidence="1">Cell membrane</location>
        <topology evidence="1">Multi-pass membrane protein</topology>
    </subcellularLocation>
</comment>
<dbReference type="EMBL" id="CAJNRD030001124">
    <property type="protein sequence ID" value="CAG5107501.1"/>
    <property type="molecule type" value="Genomic_DNA"/>
</dbReference>
<sequence length="465" mass="52243">MVYLKNLLKNWSTWPQWFAAFDIFLMAFVSGLETGWASPSLAKLISINSSLPINEYQASWIASLLNTGRSFGAVLGLISTEYLGSKTSLIYNAYIHGIGMICLLYVYSVNWLYASRFIVGLGSGMWASIFPIYIGEISNPKIRGALVCLISIGMPIGFIFGNIIGAYTEMWIFGIISLVPVLLFLILFMWFPKTPHFLVLKGQIDDALISIEWYQRDANAILDLVSIKNFVEEKRFLNAADYIKYLMLPFNRIALIKVNTVHFLLQMSGFCTVSYYMEIILTQAQVTLMDTALAVPTIAGTALIGGVISIYTCDKLGRKVLLSTSSMCIALSMFAIGIYFHLLDSKFDIMSYDSVILFFFIMIEFSVYLGIDPILGTINSEIFSPNIKIIACCLTNFMSGLFASIATQFYQTLVDAISLKCVFYFYGINMTLLAVFVWYALPETKGKSLQEIQDMLKKKFGLEIY</sequence>
<dbReference type="PANTHER" id="PTHR48021">
    <property type="match status" value="1"/>
</dbReference>
<dbReference type="Pfam" id="PF00083">
    <property type="entry name" value="Sugar_tr"/>
    <property type="match status" value="1"/>
</dbReference>
<protein>
    <submittedName>
        <fullName evidence="10">Similar to Tret1: Facilitated trehalose transporter Tret1 (Bombyx mori)</fullName>
    </submittedName>
</protein>
<dbReference type="InterPro" id="IPR005828">
    <property type="entry name" value="MFS_sugar_transport-like"/>
</dbReference>
<keyword evidence="6 8" id="KW-1133">Transmembrane helix</keyword>
<dbReference type="PANTHER" id="PTHR48021:SF46">
    <property type="entry name" value="MAJOR FACILITATOR SUPERFAMILY (MFS) PROFILE DOMAIN-CONTAINING PROTEIN"/>
    <property type="match status" value="1"/>
</dbReference>
<evidence type="ECO:0000256" key="2">
    <source>
        <dbReference type="ARBA" id="ARBA00022448"/>
    </source>
</evidence>
<dbReference type="Proteomes" id="UP000786811">
    <property type="component" value="Unassembled WGS sequence"/>
</dbReference>
<feature type="transmembrane region" description="Helical" evidence="8">
    <location>
        <begin position="387"/>
        <end position="410"/>
    </location>
</feature>
<dbReference type="InterPro" id="IPR036259">
    <property type="entry name" value="MFS_trans_sf"/>
</dbReference>
<dbReference type="GO" id="GO:0005886">
    <property type="term" value="C:plasma membrane"/>
    <property type="evidence" value="ECO:0007669"/>
    <property type="project" value="UniProtKB-SubCell"/>
</dbReference>
<evidence type="ECO:0000313" key="11">
    <source>
        <dbReference type="Proteomes" id="UP000786811"/>
    </source>
</evidence>
<evidence type="ECO:0000259" key="9">
    <source>
        <dbReference type="PROSITE" id="PS50850"/>
    </source>
</evidence>
<feature type="transmembrane region" description="Helical" evidence="8">
    <location>
        <begin position="254"/>
        <end position="277"/>
    </location>
</feature>
<dbReference type="FunFam" id="1.20.1250.20:FF:000218">
    <property type="entry name" value="facilitated trehalose transporter Tret1"/>
    <property type="match status" value="1"/>
</dbReference>
<dbReference type="InterPro" id="IPR020846">
    <property type="entry name" value="MFS_dom"/>
</dbReference>
<feature type="transmembrane region" description="Helical" evidence="8">
    <location>
        <begin position="422"/>
        <end position="441"/>
    </location>
</feature>
<gene>
    <name evidence="10" type="ORF">HICCMSTLAB_LOCUS12775</name>
</gene>
<feature type="transmembrane region" description="Helical" evidence="8">
    <location>
        <begin position="170"/>
        <end position="191"/>
    </location>
</feature>
<feature type="transmembrane region" description="Helical" evidence="8">
    <location>
        <begin position="113"/>
        <end position="134"/>
    </location>
</feature>
<evidence type="ECO:0000256" key="5">
    <source>
        <dbReference type="ARBA" id="ARBA00022692"/>
    </source>
</evidence>